<sequence length="141" mass="15851">MSKVPSDRERLSKISKAIDDSILDVSEKDLREEFAQDGDDFDKAVTRVDSAIERAKFRAARVKFDRAKSEAKAYREGGNITPLDLDKARRRLDEMRTGDLTDTMMAARKGGKLSDRDEAGIVDDLARLQALEDEAEEKGEE</sequence>
<dbReference type="Proteomes" id="UP000254343">
    <property type="component" value="Unassembled WGS sequence"/>
</dbReference>
<proteinExistence type="predicted"/>
<reference evidence="1 2" key="1">
    <citation type="submission" date="2018-06" db="EMBL/GenBank/DDBJ databases">
        <authorList>
            <consortium name="Pathogen Informatics"/>
            <person name="Doyle S."/>
        </authorList>
    </citation>
    <scope>NUCLEOTIDE SEQUENCE [LARGE SCALE GENOMIC DNA]</scope>
    <source>
        <strain evidence="1 2">NCTC12722</strain>
    </source>
</reference>
<organism evidence="1 2">
    <name type="scientific">Afipia felis</name>
    <name type="common">Cat scratch disease bacillus</name>
    <dbReference type="NCBI Taxonomy" id="1035"/>
    <lineage>
        <taxon>Bacteria</taxon>
        <taxon>Pseudomonadati</taxon>
        <taxon>Pseudomonadota</taxon>
        <taxon>Alphaproteobacteria</taxon>
        <taxon>Hyphomicrobiales</taxon>
        <taxon>Nitrobacteraceae</taxon>
        <taxon>Afipia</taxon>
    </lineage>
</organism>
<accession>A0A380W4I7</accession>
<evidence type="ECO:0000313" key="2">
    <source>
        <dbReference type="Proteomes" id="UP000254343"/>
    </source>
</evidence>
<gene>
    <name evidence="1" type="ORF">NCTC12722_01063</name>
</gene>
<name>A0A380W4I7_AFIFE</name>
<dbReference type="AlphaFoldDB" id="A0A380W4I7"/>
<dbReference type="RefSeq" id="WP_002718663.1">
    <property type="nucleotide sequence ID" value="NZ_UFSI01000001.1"/>
</dbReference>
<dbReference type="OrthoDB" id="9967964at2"/>
<protein>
    <submittedName>
        <fullName evidence="1">Uncharacterized protein</fullName>
    </submittedName>
</protein>
<evidence type="ECO:0000313" key="1">
    <source>
        <dbReference type="EMBL" id="SUU83884.1"/>
    </source>
</evidence>
<dbReference type="EMBL" id="UIGB01000001">
    <property type="protein sequence ID" value="SUU83884.1"/>
    <property type="molecule type" value="Genomic_DNA"/>
</dbReference>